<dbReference type="InterPro" id="IPR036724">
    <property type="entry name" value="Cobalamin-bd_sf"/>
</dbReference>
<dbReference type="SFLD" id="SFLDS00029">
    <property type="entry name" value="Radical_SAM"/>
    <property type="match status" value="1"/>
</dbReference>
<evidence type="ECO:0000256" key="2">
    <source>
        <dbReference type="ARBA" id="ARBA00022691"/>
    </source>
</evidence>
<dbReference type="InterPro" id="IPR058240">
    <property type="entry name" value="rSAM_sf"/>
</dbReference>
<sequence length="530" mass="60413">MKILLINPPHTAIGSRIPREHLPPLGLLSIGGPLIDAGFDVQLLDAEFGPLTLRQIVERTRAFRPDIVMLGHSGSSSAHATVLALCALLKLALPRLVTVYGGVHPTYHWDEILRESPQIDIVVRGEGEETTRSLVQALSAGRALDAVRGIAFRRDGRVIDTPAAEMILDLDAHRIGWELIDHRRYSYWGGKRAVVVQFARGCPYLCNYCGQRGYWTRWRHRDPVKLAKELARLHREHGVELINFADELPTGSRKAWQAFLEALIAENVPLLLVGSTRAGDIVRDADILHLYRRAGVIRFLLGIESYDEATLAAIKKGATTSEDAEAIRLLRQHGIVSMATYVIGFSEESDRDYWRSLRHLWRYDPDQIQLLFATPHRWTPFYDTVADRRVIQPDTRRWDYKHQVLAAKGVPPWRVFLWSKAIELSMQLRPRALARLLFRGDADFLHAMRWYTRIGRRVWFHEVAQFLFDNPLLKHGPTLREFLGPSLVEREYALARRRRVIPIDRAADPQRGAPAHPSRKHSPAAVTSPR</sequence>
<evidence type="ECO:0000256" key="5">
    <source>
        <dbReference type="ARBA" id="ARBA00023014"/>
    </source>
</evidence>
<gene>
    <name evidence="9" type="primary">bchE</name>
    <name evidence="9" type="ORF">HLB44_00180</name>
</gene>
<evidence type="ECO:0000256" key="4">
    <source>
        <dbReference type="ARBA" id="ARBA00023004"/>
    </source>
</evidence>
<evidence type="ECO:0000259" key="7">
    <source>
        <dbReference type="PROSITE" id="PS51332"/>
    </source>
</evidence>
<dbReference type="RefSeq" id="WP_173119398.1">
    <property type="nucleotide sequence ID" value="NZ_JABRWJ010000001.1"/>
</dbReference>
<reference evidence="9 10" key="1">
    <citation type="submission" date="2020-05" db="EMBL/GenBank/DDBJ databases">
        <title>Aquincola sp. isolate from soil.</title>
        <authorList>
            <person name="Han J."/>
            <person name="Kim D.-U."/>
        </authorList>
    </citation>
    <scope>NUCLEOTIDE SEQUENCE [LARGE SCALE GENOMIC DNA]</scope>
    <source>
        <strain evidence="9 10">S2</strain>
    </source>
</reference>
<evidence type="ECO:0000256" key="1">
    <source>
        <dbReference type="ARBA" id="ARBA00001966"/>
    </source>
</evidence>
<dbReference type="Gene3D" id="3.40.50.280">
    <property type="entry name" value="Cobalamin-binding domain"/>
    <property type="match status" value="1"/>
</dbReference>
<comment type="caution">
    <text evidence="9">The sequence shown here is derived from an EMBL/GenBank/DDBJ whole genome shotgun (WGS) entry which is preliminary data.</text>
</comment>
<dbReference type="PROSITE" id="PS51332">
    <property type="entry name" value="B12_BINDING"/>
    <property type="match status" value="1"/>
</dbReference>
<dbReference type="InterPro" id="IPR007197">
    <property type="entry name" value="rSAM"/>
</dbReference>
<dbReference type="PROSITE" id="PS51918">
    <property type="entry name" value="RADICAL_SAM"/>
    <property type="match status" value="1"/>
</dbReference>
<name>A0ABX2E8Z8_9BURK</name>
<keyword evidence="4" id="KW-0408">Iron</keyword>
<comment type="cofactor">
    <cofactor evidence="1">
        <name>[4Fe-4S] cluster</name>
        <dbReference type="ChEBI" id="CHEBI:49883"/>
    </cofactor>
</comment>
<dbReference type="SFLD" id="SFLDG01082">
    <property type="entry name" value="B12-binding_domain_containing"/>
    <property type="match status" value="1"/>
</dbReference>
<dbReference type="CDD" id="cd02068">
    <property type="entry name" value="radical_SAM_B12_BD"/>
    <property type="match status" value="1"/>
</dbReference>
<evidence type="ECO:0000256" key="3">
    <source>
        <dbReference type="ARBA" id="ARBA00022723"/>
    </source>
</evidence>
<evidence type="ECO:0000313" key="9">
    <source>
        <dbReference type="EMBL" id="NRF65389.1"/>
    </source>
</evidence>
<keyword evidence="3" id="KW-0479">Metal-binding</keyword>
<dbReference type="PANTHER" id="PTHR43409">
    <property type="entry name" value="ANAEROBIC MAGNESIUM-PROTOPORPHYRIN IX MONOMETHYL ESTER CYCLASE-RELATED"/>
    <property type="match status" value="1"/>
</dbReference>
<proteinExistence type="predicted"/>
<dbReference type="InterPro" id="IPR006638">
    <property type="entry name" value="Elp3/MiaA/NifB-like_rSAM"/>
</dbReference>
<feature type="domain" description="Radical SAM core" evidence="8">
    <location>
        <begin position="188"/>
        <end position="411"/>
    </location>
</feature>
<keyword evidence="2" id="KW-0949">S-adenosyl-L-methionine</keyword>
<dbReference type="InterPro" id="IPR013785">
    <property type="entry name" value="Aldolase_TIM"/>
</dbReference>
<dbReference type="Proteomes" id="UP000737171">
    <property type="component" value="Unassembled WGS sequence"/>
</dbReference>
<dbReference type="Pfam" id="PF02310">
    <property type="entry name" value="B12-binding"/>
    <property type="match status" value="1"/>
</dbReference>
<dbReference type="InterPro" id="IPR051198">
    <property type="entry name" value="BchE-like"/>
</dbReference>
<dbReference type="SFLD" id="SFLDG01123">
    <property type="entry name" value="methyltransferase_(Class_B)"/>
    <property type="match status" value="1"/>
</dbReference>
<dbReference type="InterPro" id="IPR006158">
    <property type="entry name" value="Cobalamin-bd"/>
</dbReference>
<feature type="domain" description="B12-binding" evidence="7">
    <location>
        <begin position="9"/>
        <end position="145"/>
    </location>
</feature>
<dbReference type="Pfam" id="PF04055">
    <property type="entry name" value="Radical_SAM"/>
    <property type="match status" value="1"/>
</dbReference>
<organism evidence="9 10">
    <name type="scientific">Pseudaquabacterium terrae</name>
    <dbReference type="NCBI Taxonomy" id="2732868"/>
    <lineage>
        <taxon>Bacteria</taxon>
        <taxon>Pseudomonadati</taxon>
        <taxon>Pseudomonadota</taxon>
        <taxon>Betaproteobacteria</taxon>
        <taxon>Burkholderiales</taxon>
        <taxon>Sphaerotilaceae</taxon>
        <taxon>Pseudaquabacterium</taxon>
    </lineage>
</organism>
<evidence type="ECO:0000256" key="6">
    <source>
        <dbReference type="SAM" id="MobiDB-lite"/>
    </source>
</evidence>
<dbReference type="SMART" id="SM00729">
    <property type="entry name" value="Elp3"/>
    <property type="match status" value="1"/>
</dbReference>
<protein>
    <submittedName>
        <fullName evidence="9">Magnesium-protoporphyrin IX monomethyl ester anaerobic oxidative cyclase</fullName>
    </submittedName>
</protein>
<dbReference type="NCBIfam" id="TIGR02026">
    <property type="entry name" value="BchE"/>
    <property type="match status" value="1"/>
</dbReference>
<dbReference type="SUPFAM" id="SSF102114">
    <property type="entry name" value="Radical SAM enzymes"/>
    <property type="match status" value="1"/>
</dbReference>
<evidence type="ECO:0000259" key="8">
    <source>
        <dbReference type="PROSITE" id="PS51918"/>
    </source>
</evidence>
<dbReference type="InterPro" id="IPR034466">
    <property type="entry name" value="Methyltransferase_Class_B"/>
</dbReference>
<evidence type="ECO:0000313" key="10">
    <source>
        <dbReference type="Proteomes" id="UP000737171"/>
    </source>
</evidence>
<keyword evidence="10" id="KW-1185">Reference proteome</keyword>
<dbReference type="SUPFAM" id="SSF52242">
    <property type="entry name" value="Cobalamin (vitamin B12)-binding domain"/>
    <property type="match status" value="1"/>
</dbReference>
<dbReference type="Gene3D" id="3.20.20.70">
    <property type="entry name" value="Aldolase class I"/>
    <property type="match status" value="1"/>
</dbReference>
<dbReference type="CDD" id="cd01335">
    <property type="entry name" value="Radical_SAM"/>
    <property type="match status" value="1"/>
</dbReference>
<feature type="region of interest" description="Disordered" evidence="6">
    <location>
        <begin position="505"/>
        <end position="530"/>
    </location>
</feature>
<keyword evidence="5" id="KW-0411">Iron-sulfur</keyword>
<dbReference type="PANTHER" id="PTHR43409:SF13">
    <property type="entry name" value="ANAEROBIC MAGNESIUM-PROTOPORPHYRIN IX MONOMETHYL ESTER CYCLASE"/>
    <property type="match status" value="1"/>
</dbReference>
<accession>A0ABX2E8Z8</accession>
<dbReference type="EMBL" id="JABRWJ010000001">
    <property type="protein sequence ID" value="NRF65389.1"/>
    <property type="molecule type" value="Genomic_DNA"/>
</dbReference>